<dbReference type="GO" id="GO:0032049">
    <property type="term" value="P:cardiolipin biosynthetic process"/>
    <property type="evidence" value="ECO:0007669"/>
    <property type="project" value="UniProtKB-UniRule"/>
</dbReference>
<evidence type="ECO:0000256" key="7">
    <source>
        <dbReference type="ARBA" id="ARBA00022989"/>
    </source>
</evidence>
<dbReference type="InterPro" id="IPR001736">
    <property type="entry name" value="PLipase_D/transphosphatidylase"/>
</dbReference>
<evidence type="ECO:0000259" key="14">
    <source>
        <dbReference type="PROSITE" id="PS50035"/>
    </source>
</evidence>
<keyword evidence="16" id="KW-1185">Reference proteome</keyword>
<dbReference type="CDD" id="cd09112">
    <property type="entry name" value="PLDc_CLS_2"/>
    <property type="match status" value="1"/>
</dbReference>
<organism evidence="15 16">
    <name type="scientific">Flagellimonas ochracea</name>
    <dbReference type="NCBI Taxonomy" id="2696472"/>
    <lineage>
        <taxon>Bacteria</taxon>
        <taxon>Pseudomonadati</taxon>
        <taxon>Bacteroidota</taxon>
        <taxon>Flavobacteriia</taxon>
        <taxon>Flavobacteriales</taxon>
        <taxon>Flavobacteriaceae</taxon>
        <taxon>Flagellimonas</taxon>
    </lineage>
</organism>
<evidence type="ECO:0000256" key="13">
    <source>
        <dbReference type="SAM" id="Phobius"/>
    </source>
</evidence>
<keyword evidence="2" id="KW-1003">Cell membrane</keyword>
<keyword evidence="6" id="KW-0677">Repeat</keyword>
<evidence type="ECO:0000256" key="4">
    <source>
        <dbReference type="ARBA" id="ARBA00022679"/>
    </source>
</evidence>
<evidence type="ECO:0000313" key="16">
    <source>
        <dbReference type="Proteomes" id="UP000667650"/>
    </source>
</evidence>
<gene>
    <name evidence="15" type="primary">cls</name>
    <name evidence="15" type="ORF">GTQ34_07405</name>
</gene>
<sequence>MNTFFLILYFVLTLGVIFVIIYYGRRPTKSISWVLAVIVLPFAGPILYYLFGVNRRKFRFFNIREFERRKKISRHSPISGDEFLADFPDDLRKKRLSNLISSNSNATPKKGNAISILNDGEETFDALFKAMEKAEKFIHVQYYILEKGMLLDKMLKLFEKKINEGVTVRIIYDSFGSYYLKGKPKKKFREIGVEMRAMMPLRLGNLLFSLNYRNHRKIVVVDNKIAFTGGVNISDKYIKAEGELGKWKDTHLQIKGPLVNDLHLIFLKDYFYASNKDDFDASDYLSEQTSQGETVAQVVAGGPDSNQPVIMQQYIGMVNQAKSKIYIANPYFMPGQAFLQALKIVVQQGVDVHLLVPNKSDSKAAMYAMFSQFEELLKIGAKIYLRDDFSHSKILIVDEDLVSIGSGNFDNRSFEHNYETNILIYDESCNAMISEEFLKIRKRSNELDYESFKKRPRWKKFLEGFSKFFKPLL</sequence>
<keyword evidence="3" id="KW-0444">Lipid biosynthesis</keyword>
<dbReference type="InterPro" id="IPR027379">
    <property type="entry name" value="CLS_N"/>
</dbReference>
<dbReference type="AlphaFoldDB" id="A0A964TBC6"/>
<feature type="transmembrane region" description="Helical" evidence="13">
    <location>
        <begin position="31"/>
        <end position="51"/>
    </location>
</feature>
<evidence type="ECO:0000256" key="5">
    <source>
        <dbReference type="ARBA" id="ARBA00022692"/>
    </source>
</evidence>
<comment type="caution">
    <text evidence="15">The sequence shown here is derived from an EMBL/GenBank/DDBJ whole genome shotgun (WGS) entry which is preliminary data.</text>
</comment>
<reference evidence="15" key="1">
    <citation type="submission" date="2020-01" db="EMBL/GenBank/DDBJ databases">
        <title>Muricauda ochracea sp. nov., isolated from a tidal flat of Garorim bay in Korea.</title>
        <authorList>
            <person name="Kim D."/>
            <person name="Yoo Y."/>
            <person name="Kim J.-J."/>
        </authorList>
    </citation>
    <scope>NUCLEOTIDE SEQUENCE</scope>
    <source>
        <strain evidence="15">JGD-17</strain>
    </source>
</reference>
<dbReference type="PANTHER" id="PTHR21248:SF22">
    <property type="entry name" value="PHOSPHOLIPASE D"/>
    <property type="match status" value="1"/>
</dbReference>
<dbReference type="InterPro" id="IPR022924">
    <property type="entry name" value="Cardiolipin_synthase"/>
</dbReference>
<keyword evidence="7 13" id="KW-1133">Transmembrane helix</keyword>
<dbReference type="CDD" id="cd09110">
    <property type="entry name" value="PLDc_CLS_1"/>
    <property type="match status" value="1"/>
</dbReference>
<evidence type="ECO:0000256" key="11">
    <source>
        <dbReference type="ARBA" id="ARBA00023264"/>
    </source>
</evidence>
<dbReference type="Pfam" id="PF13396">
    <property type="entry name" value="PLDc_N"/>
    <property type="match status" value="1"/>
</dbReference>
<evidence type="ECO:0000256" key="8">
    <source>
        <dbReference type="ARBA" id="ARBA00023098"/>
    </source>
</evidence>
<evidence type="ECO:0000256" key="3">
    <source>
        <dbReference type="ARBA" id="ARBA00022516"/>
    </source>
</evidence>
<protein>
    <recommendedName>
        <fullName evidence="12">Cardiolipin synthase</fullName>
        <ecNumber evidence="12">2.7.8.-</ecNumber>
    </recommendedName>
</protein>
<dbReference type="Proteomes" id="UP000667650">
    <property type="component" value="Unassembled WGS sequence"/>
</dbReference>
<keyword evidence="5 13" id="KW-0812">Transmembrane</keyword>
<dbReference type="NCBIfam" id="TIGR04265">
    <property type="entry name" value="bac_cardiolipin"/>
    <property type="match status" value="1"/>
</dbReference>
<keyword evidence="8" id="KW-0443">Lipid metabolism</keyword>
<keyword evidence="11" id="KW-1208">Phospholipid metabolism</keyword>
<comment type="subcellular location">
    <subcellularLocation>
        <location evidence="1">Cell membrane</location>
        <topology evidence="1">Multi-pass membrane protein</topology>
    </subcellularLocation>
</comment>
<dbReference type="InterPro" id="IPR025202">
    <property type="entry name" value="PLD-like_dom"/>
</dbReference>
<keyword evidence="4" id="KW-0808">Transferase</keyword>
<dbReference type="Gene3D" id="3.30.870.10">
    <property type="entry name" value="Endonuclease Chain A"/>
    <property type="match status" value="2"/>
</dbReference>
<keyword evidence="9 13" id="KW-0472">Membrane</keyword>
<keyword evidence="10" id="KW-0594">Phospholipid biosynthesis</keyword>
<evidence type="ECO:0000256" key="6">
    <source>
        <dbReference type="ARBA" id="ARBA00022737"/>
    </source>
</evidence>
<dbReference type="RefSeq" id="WP_166523142.1">
    <property type="nucleotide sequence ID" value="NZ_JAAABI010000002.1"/>
</dbReference>
<evidence type="ECO:0000256" key="12">
    <source>
        <dbReference type="NCBIfam" id="TIGR04265"/>
    </source>
</evidence>
<dbReference type="EMBL" id="JAAABI010000002">
    <property type="protein sequence ID" value="NAY91738.1"/>
    <property type="molecule type" value="Genomic_DNA"/>
</dbReference>
<feature type="domain" description="PLD phosphodiesterase" evidence="14">
    <location>
        <begin position="210"/>
        <end position="237"/>
    </location>
</feature>
<dbReference type="SUPFAM" id="SSF56024">
    <property type="entry name" value="Phospholipase D/nuclease"/>
    <property type="match status" value="2"/>
</dbReference>
<accession>A0A964TBC6</accession>
<dbReference type="PROSITE" id="PS50035">
    <property type="entry name" value="PLD"/>
    <property type="match status" value="2"/>
</dbReference>
<dbReference type="SMART" id="SM00155">
    <property type="entry name" value="PLDc"/>
    <property type="match status" value="2"/>
</dbReference>
<evidence type="ECO:0000256" key="10">
    <source>
        <dbReference type="ARBA" id="ARBA00023209"/>
    </source>
</evidence>
<dbReference type="GO" id="GO:0005886">
    <property type="term" value="C:plasma membrane"/>
    <property type="evidence" value="ECO:0007669"/>
    <property type="project" value="UniProtKB-SubCell"/>
</dbReference>
<name>A0A964TBC6_9FLAO</name>
<feature type="domain" description="PLD phosphodiesterase" evidence="14">
    <location>
        <begin position="386"/>
        <end position="413"/>
    </location>
</feature>
<dbReference type="PANTHER" id="PTHR21248">
    <property type="entry name" value="CARDIOLIPIN SYNTHASE"/>
    <property type="match status" value="1"/>
</dbReference>
<dbReference type="Pfam" id="PF13091">
    <property type="entry name" value="PLDc_2"/>
    <property type="match status" value="2"/>
</dbReference>
<proteinExistence type="predicted"/>
<dbReference type="EC" id="2.7.8.-" evidence="12"/>
<evidence type="ECO:0000313" key="15">
    <source>
        <dbReference type="EMBL" id="NAY91738.1"/>
    </source>
</evidence>
<evidence type="ECO:0000256" key="2">
    <source>
        <dbReference type="ARBA" id="ARBA00022475"/>
    </source>
</evidence>
<evidence type="ECO:0000256" key="9">
    <source>
        <dbReference type="ARBA" id="ARBA00023136"/>
    </source>
</evidence>
<feature type="transmembrane region" description="Helical" evidence="13">
    <location>
        <begin position="6"/>
        <end position="24"/>
    </location>
</feature>
<evidence type="ECO:0000256" key="1">
    <source>
        <dbReference type="ARBA" id="ARBA00004651"/>
    </source>
</evidence>
<dbReference type="GO" id="GO:0008808">
    <property type="term" value="F:cardiolipin synthase activity"/>
    <property type="evidence" value="ECO:0007669"/>
    <property type="project" value="UniProtKB-UniRule"/>
</dbReference>